<reference evidence="2" key="1">
    <citation type="submission" date="2023-03" db="UniProtKB">
        <authorList>
            <consortium name="EnsemblPlants"/>
        </authorList>
    </citation>
    <scope>IDENTIFICATION</scope>
</reference>
<proteinExistence type="predicted"/>
<sequence length="81" mass="9669">MNIFVLVCLYNPKTFYTNHFHIMMICSVSSTKIGQQEHVERPLLMWDLMCQTILMTVFPLVIHMIKTSQRCIDKEWICDQM</sequence>
<name>A0A9I9E671_CUCME</name>
<evidence type="ECO:0000256" key="1">
    <source>
        <dbReference type="SAM" id="Phobius"/>
    </source>
</evidence>
<protein>
    <submittedName>
        <fullName evidence="2">Uncharacterized protein</fullName>
    </submittedName>
</protein>
<dbReference type="EnsemblPlants" id="MELO3C029331.2.1">
    <property type="protein sequence ID" value="MELO3C029331.2.1"/>
    <property type="gene ID" value="MELO3C029331.2"/>
</dbReference>
<keyword evidence="1" id="KW-0472">Membrane</keyword>
<accession>A0A9I9E671</accession>
<keyword evidence="1" id="KW-0812">Transmembrane</keyword>
<feature type="transmembrane region" description="Helical" evidence="1">
    <location>
        <begin position="43"/>
        <end position="65"/>
    </location>
</feature>
<dbReference type="Gramene" id="MELO3C029331.2.1">
    <property type="protein sequence ID" value="MELO3C029331.2.1"/>
    <property type="gene ID" value="MELO3C029331.2"/>
</dbReference>
<organism evidence="2">
    <name type="scientific">Cucumis melo</name>
    <name type="common">Muskmelon</name>
    <dbReference type="NCBI Taxonomy" id="3656"/>
    <lineage>
        <taxon>Eukaryota</taxon>
        <taxon>Viridiplantae</taxon>
        <taxon>Streptophyta</taxon>
        <taxon>Embryophyta</taxon>
        <taxon>Tracheophyta</taxon>
        <taxon>Spermatophyta</taxon>
        <taxon>Magnoliopsida</taxon>
        <taxon>eudicotyledons</taxon>
        <taxon>Gunneridae</taxon>
        <taxon>Pentapetalae</taxon>
        <taxon>rosids</taxon>
        <taxon>fabids</taxon>
        <taxon>Cucurbitales</taxon>
        <taxon>Cucurbitaceae</taxon>
        <taxon>Benincaseae</taxon>
        <taxon>Cucumis</taxon>
    </lineage>
</organism>
<evidence type="ECO:0000313" key="2">
    <source>
        <dbReference type="EnsemblPlants" id="MELO3C029331.2.1"/>
    </source>
</evidence>
<keyword evidence="1" id="KW-1133">Transmembrane helix</keyword>
<dbReference type="AlphaFoldDB" id="A0A9I9E671"/>